<feature type="coiled-coil region" evidence="1">
    <location>
        <begin position="273"/>
        <end position="303"/>
    </location>
</feature>
<evidence type="ECO:0000313" key="4">
    <source>
        <dbReference type="Proteomes" id="UP001305779"/>
    </source>
</evidence>
<feature type="region of interest" description="Disordered" evidence="2">
    <location>
        <begin position="1"/>
        <end position="186"/>
    </location>
</feature>
<comment type="caution">
    <text evidence="3">The sequence shown here is derived from an EMBL/GenBank/DDBJ whole genome shotgun (WGS) entry which is preliminary data.</text>
</comment>
<dbReference type="Proteomes" id="UP001305779">
    <property type="component" value="Unassembled WGS sequence"/>
</dbReference>
<feature type="compositionally biased region" description="Low complexity" evidence="2">
    <location>
        <begin position="169"/>
        <end position="184"/>
    </location>
</feature>
<keyword evidence="1" id="KW-0175">Coiled coil</keyword>
<name>A0ABR0E513_ZASCE</name>
<evidence type="ECO:0000256" key="1">
    <source>
        <dbReference type="SAM" id="Coils"/>
    </source>
</evidence>
<gene>
    <name evidence="3" type="ORF">PRZ48_012338</name>
</gene>
<sequence length="652" mass="72757">MDSSNGLVQPDYPEGVDAPSTSTMTRKAPTSSTPPLSSLNAGPSCPSLHFPRDNAMKRKRPQPPAGDSNHYHSDHTRTRKTTRQHNDGTMSRFKRKKTNVPTPGDESATASSSSSMPVDDLPTKSSKRPKTTVIAPSNTTSLPSSSTWPDRSENISLGKKSKQAEQQDTTPGPSSTYTRSPTPSIEFYVPDPQSYIDSQDDDLEDTTFELAPATPEEQSTVSERKVEDLTADVEHLNKLLRSTSDILSITNEELWRQQDENESLKHDYYRFSMDYMLERVMAQKEAKKELEAERARRTRANASHQSHVDSLMEMHNRDMDAQRAKHKVELFEAHAAAAANKAHAHMLQHKLNNSVITVSGLEAEVNNGRYLLNAAEEDLQEMAAIKMKEMTAEENRGLPPAYGSLDDEEVLPPWDRHQDQGTLQVALLKHTTREKFKKIIQSVTQHVNSQHRSANENVRNAAGSLLLSMLSQGLAKVCSHMKEVLTCPEGDLKTDRAFYADRVVKLIMEFCWQVIAAFEIRPITVNVADPAARTRIDISWRDVDNTLTEAIELAFRDNYPRTSAGDGAEAHCPQCKSAACSGFCVRLNELQTLLEQLKGLRSRLEDISSSYRFRMLSRACTWLATTLETDLVFAASASPARLRSENVLMAST</sequence>
<dbReference type="EMBL" id="JAXOVC010000010">
    <property type="protein sequence ID" value="KAK4496358.1"/>
    <property type="molecule type" value="Genomic_DNA"/>
</dbReference>
<accession>A0ABR0E513</accession>
<feature type="compositionally biased region" description="Low complexity" evidence="2">
    <location>
        <begin position="136"/>
        <end position="149"/>
    </location>
</feature>
<feature type="compositionally biased region" description="Low complexity" evidence="2">
    <location>
        <begin position="29"/>
        <end position="39"/>
    </location>
</feature>
<proteinExistence type="predicted"/>
<evidence type="ECO:0000256" key="2">
    <source>
        <dbReference type="SAM" id="MobiDB-lite"/>
    </source>
</evidence>
<organism evidence="3 4">
    <name type="scientific">Zasmidium cellare</name>
    <name type="common">Wine cellar mold</name>
    <name type="synonym">Racodium cellare</name>
    <dbReference type="NCBI Taxonomy" id="395010"/>
    <lineage>
        <taxon>Eukaryota</taxon>
        <taxon>Fungi</taxon>
        <taxon>Dikarya</taxon>
        <taxon>Ascomycota</taxon>
        <taxon>Pezizomycotina</taxon>
        <taxon>Dothideomycetes</taxon>
        <taxon>Dothideomycetidae</taxon>
        <taxon>Mycosphaerellales</taxon>
        <taxon>Mycosphaerellaceae</taxon>
        <taxon>Zasmidium</taxon>
    </lineage>
</organism>
<reference evidence="3 4" key="1">
    <citation type="journal article" date="2023" name="G3 (Bethesda)">
        <title>A chromosome-level genome assembly of Zasmidium syzygii isolated from banana leaves.</title>
        <authorList>
            <person name="van Westerhoven A.C."/>
            <person name="Mehrabi R."/>
            <person name="Talebi R."/>
            <person name="Steentjes M.B.F."/>
            <person name="Corcolon B."/>
            <person name="Chong P.A."/>
            <person name="Kema G.H.J."/>
            <person name="Seidl M.F."/>
        </authorList>
    </citation>
    <scope>NUCLEOTIDE SEQUENCE [LARGE SCALE GENOMIC DNA]</scope>
    <source>
        <strain evidence="3 4">P124</strain>
    </source>
</reference>
<protein>
    <submittedName>
        <fullName evidence="3">Uncharacterized protein</fullName>
    </submittedName>
</protein>
<evidence type="ECO:0000313" key="3">
    <source>
        <dbReference type="EMBL" id="KAK4496358.1"/>
    </source>
</evidence>
<keyword evidence="4" id="KW-1185">Reference proteome</keyword>